<dbReference type="Gene3D" id="3.30.420.10">
    <property type="entry name" value="Ribonuclease H-like superfamily/Ribonuclease H"/>
    <property type="match status" value="1"/>
</dbReference>
<organism evidence="2 3">
    <name type="scientific">Ladona fulva</name>
    <name type="common">Scarce chaser dragonfly</name>
    <name type="synonym">Libellula fulva</name>
    <dbReference type="NCBI Taxonomy" id="123851"/>
    <lineage>
        <taxon>Eukaryota</taxon>
        <taxon>Metazoa</taxon>
        <taxon>Ecdysozoa</taxon>
        <taxon>Arthropoda</taxon>
        <taxon>Hexapoda</taxon>
        <taxon>Insecta</taxon>
        <taxon>Pterygota</taxon>
        <taxon>Palaeoptera</taxon>
        <taxon>Odonata</taxon>
        <taxon>Epiprocta</taxon>
        <taxon>Anisoptera</taxon>
        <taxon>Libelluloidea</taxon>
        <taxon>Libellulidae</taxon>
        <taxon>Ladona</taxon>
    </lineage>
</organism>
<dbReference type="GO" id="GO:0003676">
    <property type="term" value="F:nucleic acid binding"/>
    <property type="evidence" value="ECO:0007669"/>
    <property type="project" value="InterPro"/>
</dbReference>
<evidence type="ECO:0000313" key="2">
    <source>
        <dbReference type="EMBL" id="KAG8228779.1"/>
    </source>
</evidence>
<dbReference type="OrthoDB" id="10252740at2759"/>
<dbReference type="EMBL" id="KZ308389">
    <property type="protein sequence ID" value="KAG8228779.1"/>
    <property type="molecule type" value="Genomic_DNA"/>
</dbReference>
<keyword evidence="3" id="KW-1185">Reference proteome</keyword>
<dbReference type="InterPro" id="IPR045246">
    <property type="entry name" value="Piwi_ago-like"/>
</dbReference>
<dbReference type="Pfam" id="PF02171">
    <property type="entry name" value="Piwi"/>
    <property type="match status" value="1"/>
</dbReference>
<sequence>MRYGILTQCIKGETIKKMNPATASNILLKINAKLNGVNHMLQNRLSCFERPCMIVGADVTHPSPDATSIPSAAAVAASLDIQAFRYAMEYRLQSPRAEIIEDLQNIMKNHLINYYKKNGQAKPEKIIMFRDGVSDGQFALVLNEELMAMRRACTSLQPDYKPKITFLVVQKRHHTRFFPSRDIADGRNGNVPAGTIVDTEITHPTELDFYLVSHASIQGTSRPTKYHLLWDDSDFSTDELEALTYHLCHMFSRCTRSVSYPAPTYYAHLGAFRARVYIGDSDINLDKLPQEQERRKISDEITKNWPMFFV</sequence>
<dbReference type="InterPro" id="IPR036397">
    <property type="entry name" value="RNaseH_sf"/>
</dbReference>
<reference evidence="2" key="2">
    <citation type="submission" date="2017-10" db="EMBL/GenBank/DDBJ databases">
        <title>Ladona fulva Genome sequencing and assembly.</title>
        <authorList>
            <person name="Murali S."/>
            <person name="Richards S."/>
            <person name="Bandaranaike D."/>
            <person name="Bellair M."/>
            <person name="Blankenburg K."/>
            <person name="Chao H."/>
            <person name="Dinh H."/>
            <person name="Doddapaneni H."/>
            <person name="Dugan-Rocha S."/>
            <person name="Elkadiri S."/>
            <person name="Gnanaolivu R."/>
            <person name="Hernandez B."/>
            <person name="Skinner E."/>
            <person name="Javaid M."/>
            <person name="Lee S."/>
            <person name="Li M."/>
            <person name="Ming W."/>
            <person name="Munidasa M."/>
            <person name="Muniz J."/>
            <person name="Nguyen L."/>
            <person name="Hughes D."/>
            <person name="Osuji N."/>
            <person name="Pu L.-L."/>
            <person name="Puazo M."/>
            <person name="Qu C."/>
            <person name="Quiroz J."/>
            <person name="Raj R."/>
            <person name="Weissenberger G."/>
            <person name="Xin Y."/>
            <person name="Zou X."/>
            <person name="Han Y."/>
            <person name="Worley K."/>
            <person name="Muzny D."/>
            <person name="Gibbs R."/>
        </authorList>
    </citation>
    <scope>NUCLEOTIDE SEQUENCE</scope>
    <source>
        <strain evidence="2">Sampled in the wild</strain>
    </source>
</reference>
<dbReference type="SMART" id="SM00950">
    <property type="entry name" value="Piwi"/>
    <property type="match status" value="1"/>
</dbReference>
<dbReference type="Proteomes" id="UP000792457">
    <property type="component" value="Unassembled WGS sequence"/>
</dbReference>
<reference evidence="2" key="1">
    <citation type="submission" date="2013-04" db="EMBL/GenBank/DDBJ databases">
        <authorList>
            <person name="Qu J."/>
            <person name="Murali S.C."/>
            <person name="Bandaranaike D."/>
            <person name="Bellair M."/>
            <person name="Blankenburg K."/>
            <person name="Chao H."/>
            <person name="Dinh H."/>
            <person name="Doddapaneni H."/>
            <person name="Downs B."/>
            <person name="Dugan-Rocha S."/>
            <person name="Elkadiri S."/>
            <person name="Gnanaolivu R.D."/>
            <person name="Hernandez B."/>
            <person name="Javaid M."/>
            <person name="Jayaseelan J.C."/>
            <person name="Lee S."/>
            <person name="Li M."/>
            <person name="Ming W."/>
            <person name="Munidasa M."/>
            <person name="Muniz J."/>
            <person name="Nguyen L."/>
            <person name="Ongeri F."/>
            <person name="Osuji N."/>
            <person name="Pu L.-L."/>
            <person name="Puazo M."/>
            <person name="Qu C."/>
            <person name="Quiroz J."/>
            <person name="Raj R."/>
            <person name="Weissenberger G."/>
            <person name="Xin Y."/>
            <person name="Zou X."/>
            <person name="Han Y."/>
            <person name="Richards S."/>
            <person name="Worley K."/>
            <person name="Muzny D."/>
            <person name="Gibbs R."/>
        </authorList>
    </citation>
    <scope>NUCLEOTIDE SEQUENCE</scope>
    <source>
        <strain evidence="2">Sampled in the wild</strain>
    </source>
</reference>
<feature type="domain" description="Piwi" evidence="1">
    <location>
        <begin position="1"/>
        <end position="279"/>
    </location>
</feature>
<dbReference type="CDD" id="cd04657">
    <property type="entry name" value="Piwi_ago-like"/>
    <property type="match status" value="1"/>
</dbReference>
<proteinExistence type="predicted"/>
<dbReference type="PROSITE" id="PS50822">
    <property type="entry name" value="PIWI"/>
    <property type="match status" value="1"/>
</dbReference>
<comment type="caution">
    <text evidence="2">The sequence shown here is derived from an EMBL/GenBank/DDBJ whole genome shotgun (WGS) entry which is preliminary data.</text>
</comment>
<dbReference type="SUPFAM" id="SSF53098">
    <property type="entry name" value="Ribonuclease H-like"/>
    <property type="match status" value="1"/>
</dbReference>
<dbReference type="Gene3D" id="3.40.50.2300">
    <property type="match status" value="1"/>
</dbReference>
<name>A0A8K0K756_LADFU</name>
<evidence type="ECO:0000259" key="1">
    <source>
        <dbReference type="PROSITE" id="PS50822"/>
    </source>
</evidence>
<dbReference type="InterPro" id="IPR003165">
    <property type="entry name" value="Piwi"/>
</dbReference>
<dbReference type="PANTHER" id="PTHR22891">
    <property type="entry name" value="EUKARYOTIC TRANSLATION INITIATION FACTOR 2C"/>
    <property type="match status" value="1"/>
</dbReference>
<protein>
    <recommendedName>
        <fullName evidence="1">Piwi domain-containing protein</fullName>
    </recommendedName>
</protein>
<dbReference type="AlphaFoldDB" id="A0A8K0K756"/>
<dbReference type="InterPro" id="IPR012337">
    <property type="entry name" value="RNaseH-like_sf"/>
</dbReference>
<gene>
    <name evidence="2" type="ORF">J437_LFUL006657</name>
</gene>
<evidence type="ECO:0000313" key="3">
    <source>
        <dbReference type="Proteomes" id="UP000792457"/>
    </source>
</evidence>
<accession>A0A8K0K756</accession>